<dbReference type="RefSeq" id="WP_110300685.1">
    <property type="nucleotide sequence ID" value="NZ_QICM01000001.1"/>
</dbReference>
<feature type="coiled-coil region" evidence="6">
    <location>
        <begin position="1164"/>
        <end position="1191"/>
    </location>
</feature>
<accession>A0A318EHS0</accession>
<keyword evidence="2 8" id="KW-0489">Methyltransferase</keyword>
<evidence type="ECO:0000256" key="6">
    <source>
        <dbReference type="SAM" id="Coils"/>
    </source>
</evidence>
<evidence type="ECO:0000256" key="1">
    <source>
        <dbReference type="ARBA" id="ARBA00011900"/>
    </source>
</evidence>
<keyword evidence="6" id="KW-0175">Coiled coil</keyword>
<feature type="coiled-coil region" evidence="6">
    <location>
        <begin position="971"/>
        <end position="998"/>
    </location>
</feature>
<dbReference type="SUPFAM" id="SSF53335">
    <property type="entry name" value="S-adenosyl-L-methionine-dependent methyltransferases"/>
    <property type="match status" value="1"/>
</dbReference>
<dbReference type="InterPro" id="IPR011639">
    <property type="entry name" value="MethylTrfase_TaqI-like_dom"/>
</dbReference>
<dbReference type="EC" id="2.1.1.72" evidence="1"/>
<proteinExistence type="predicted"/>
<dbReference type="GO" id="GO:0032259">
    <property type="term" value="P:methylation"/>
    <property type="evidence" value="ECO:0007669"/>
    <property type="project" value="UniProtKB-KW"/>
</dbReference>
<dbReference type="PANTHER" id="PTHR33841:SF1">
    <property type="entry name" value="DNA METHYLTRANSFERASE A"/>
    <property type="match status" value="1"/>
</dbReference>
<dbReference type="AlphaFoldDB" id="A0A318EHS0"/>
<name>A0A318EHS0_9FIRM</name>
<dbReference type="PANTHER" id="PTHR33841">
    <property type="entry name" value="DNA METHYLTRANSFERASE YEEA-RELATED"/>
    <property type="match status" value="1"/>
</dbReference>
<dbReference type="GO" id="GO:0003676">
    <property type="term" value="F:nucleic acid binding"/>
    <property type="evidence" value="ECO:0007669"/>
    <property type="project" value="InterPro"/>
</dbReference>
<dbReference type="Pfam" id="PF07669">
    <property type="entry name" value="Eco57I"/>
    <property type="match status" value="1"/>
</dbReference>
<dbReference type="PRINTS" id="PR00507">
    <property type="entry name" value="N12N6MTFRASE"/>
</dbReference>
<feature type="domain" description="Type II methyltransferase M.TaqI-like" evidence="7">
    <location>
        <begin position="307"/>
        <end position="571"/>
    </location>
</feature>
<keyword evidence="4" id="KW-0949">S-adenosyl-L-methionine</keyword>
<organism evidence="8 9">
    <name type="scientific">Halanaerobium congolense</name>
    <dbReference type="NCBI Taxonomy" id="54121"/>
    <lineage>
        <taxon>Bacteria</taxon>
        <taxon>Bacillati</taxon>
        <taxon>Bacillota</taxon>
        <taxon>Clostridia</taxon>
        <taxon>Halanaerobiales</taxon>
        <taxon>Halanaerobiaceae</taxon>
        <taxon>Halanaerobium</taxon>
    </lineage>
</organism>
<dbReference type="InterPro" id="IPR050953">
    <property type="entry name" value="N4_N6_ade-DNA_methylase"/>
</dbReference>
<dbReference type="PROSITE" id="PS00092">
    <property type="entry name" value="N6_MTASE"/>
    <property type="match status" value="1"/>
</dbReference>
<evidence type="ECO:0000313" key="8">
    <source>
        <dbReference type="EMBL" id="PXV70128.1"/>
    </source>
</evidence>
<keyword evidence="3" id="KW-0808">Transferase</keyword>
<dbReference type="GO" id="GO:0009007">
    <property type="term" value="F:site-specific DNA-methyltransferase (adenine-specific) activity"/>
    <property type="evidence" value="ECO:0007669"/>
    <property type="project" value="UniProtKB-EC"/>
</dbReference>
<dbReference type="NCBIfam" id="NF033452">
    <property type="entry name" value="BREX_1_MTaseX"/>
    <property type="match status" value="1"/>
</dbReference>
<dbReference type="InterPro" id="IPR002052">
    <property type="entry name" value="DNA_methylase_N6_adenine_CS"/>
</dbReference>
<evidence type="ECO:0000256" key="5">
    <source>
        <dbReference type="ARBA" id="ARBA00047942"/>
    </source>
</evidence>
<evidence type="ECO:0000256" key="3">
    <source>
        <dbReference type="ARBA" id="ARBA00022679"/>
    </source>
</evidence>
<reference evidence="8 9" key="1">
    <citation type="submission" date="2018-04" db="EMBL/GenBank/DDBJ databases">
        <title>Subsurface microbial communities from deep shales in Ohio and West Virginia, USA.</title>
        <authorList>
            <person name="Wrighton K."/>
        </authorList>
    </citation>
    <scope>NUCLEOTIDE SEQUENCE [LARGE SCALE GENOMIC DNA]</scope>
    <source>
        <strain evidence="8 9">MSL28</strain>
    </source>
</reference>
<comment type="catalytic activity">
    <reaction evidence="5">
        <text>a 2'-deoxyadenosine in DNA + S-adenosyl-L-methionine = an N(6)-methyl-2'-deoxyadenosine in DNA + S-adenosyl-L-homocysteine + H(+)</text>
        <dbReference type="Rhea" id="RHEA:15197"/>
        <dbReference type="Rhea" id="RHEA-COMP:12418"/>
        <dbReference type="Rhea" id="RHEA-COMP:12419"/>
        <dbReference type="ChEBI" id="CHEBI:15378"/>
        <dbReference type="ChEBI" id="CHEBI:57856"/>
        <dbReference type="ChEBI" id="CHEBI:59789"/>
        <dbReference type="ChEBI" id="CHEBI:90615"/>
        <dbReference type="ChEBI" id="CHEBI:90616"/>
        <dbReference type="EC" id="2.1.1.72"/>
    </reaction>
</comment>
<dbReference type="InterPro" id="IPR029063">
    <property type="entry name" value="SAM-dependent_MTases_sf"/>
</dbReference>
<evidence type="ECO:0000256" key="2">
    <source>
        <dbReference type="ARBA" id="ARBA00022603"/>
    </source>
</evidence>
<sequence>MNLEDNVAKIKEKIRNSFHKRLVRLGIRDDQINARDEEDPDFKKAKAAVEAILEDEESFEEAREEYLDEVTFTLFNRIAGIKTMEAESRQLVPEIIQIRAQHGDKSFAHNVWLEENKVQSSETLEGLDNFIRAKFNELSDELPLYSKENPYDLLPEVHDLKDIISLFNEEISLDDWKKDDILGWLYEAYNKKDYQDFKESGDKIEWDKLSLSSQMYTPRWVVEFLVNNSLGKYWLEINPDSKIRGNHDIANAPDEAILDYKSVEEIKVIDPASGSGNFLLYSFELLSEIYEEEGYTDEEIPALILKNNLYGLDIDERAVQIARLQLYIKAKTYNRNTEIEDINVVSSNFHLPEFDKVKDQFAIDLEFAANEREFLEELWNELREGHKFGSLLTLDDKLERFMKNKKDGDDLGLFDSFRDVENIETEVLEKLESVIANALDNNCSSNFIKYQSLDAVKFAEIMLGVNIKDNDYAVNKYDIAVANPPYTDSANYGKELKSYVNNHYKNPTSFYKNLYSCFLKKNSDFINEHGKIAMIHPLTFMYIKSYEDMREFILDNYHINSLIELGLGGVFHQAGINVDVVSYVLEKNNKNNKSYFMNLQPYKNHSNKSDIFLKTFNDYVNEIINEHNYTLDQEKLKLIDSYPFIYWISDSFREKFAEESLDNILDVRQGLATSNNLRFLRFWWEIDENKISDNYEEDHKKWVPYQKGGEYKKWYGNNWLLINWENDGDELKKFVLTKYSSVKGLIKNQEYYFREGITYTFATSKGISMRYLPSNNIFDVGGSCMFLTDKFKNNNYILALLNSKLANYIVSCLNPSVNSQVGDFKRIPFAKPNLIKEKTIETLAKQNIENMKKQYEFDIVEKEFEINSLDYRWNDNSLNVEQRLKHYIEFKHNSDCEILINEAVIDELIFDIYELTESDKKMVLEHEGLPVGLYPVIEQDENSYIESNKSDLEEEVINFINNLSIETDRSRENLKDNIKKLYKKNKSLEEISKELELNPISVVEIIKEFNFYPKKLAYQKTHEFMLDLTREILMENDDGVVMLNEYAGEEPLDKMIENKLYDKDFSSGDIKRLESILDKNIKEYLLSSFFSDELIILNLFKFLPKTPFIWHLSSGDQHGFDVYTIIYRWNRDKILKIKSYYIDKRKAGINNRLSNLSGDDSAAAEKEKDMLRKQLNEIKDFENKLDELLTSGYDPELDDGVGKNIAPLQDLGLLADDVLTKSQLKKFLNADW</sequence>
<comment type="caution">
    <text evidence="8">The sequence shown here is derived from an EMBL/GenBank/DDBJ whole genome shotgun (WGS) entry which is preliminary data.</text>
</comment>
<dbReference type="EMBL" id="QICM01000001">
    <property type="protein sequence ID" value="PXV70128.1"/>
    <property type="molecule type" value="Genomic_DNA"/>
</dbReference>
<dbReference type="Gene3D" id="3.40.50.150">
    <property type="entry name" value="Vaccinia Virus protein VP39"/>
    <property type="match status" value="2"/>
</dbReference>
<protein>
    <recommendedName>
        <fullName evidence="1">site-specific DNA-methyltransferase (adenine-specific)</fullName>
        <ecNumber evidence="1">2.1.1.72</ecNumber>
    </recommendedName>
</protein>
<gene>
    <name evidence="8" type="ORF">C8C78_101125</name>
</gene>
<dbReference type="InterPro" id="IPR047939">
    <property type="entry name" value="BREX_1_PglX"/>
</dbReference>
<evidence type="ECO:0000259" key="7">
    <source>
        <dbReference type="Pfam" id="PF07669"/>
    </source>
</evidence>
<evidence type="ECO:0000313" key="9">
    <source>
        <dbReference type="Proteomes" id="UP000247389"/>
    </source>
</evidence>
<evidence type="ECO:0000256" key="4">
    <source>
        <dbReference type="ARBA" id="ARBA00022691"/>
    </source>
</evidence>
<dbReference type="Proteomes" id="UP000247389">
    <property type="component" value="Unassembled WGS sequence"/>
</dbReference>
<dbReference type="GO" id="GO:0006304">
    <property type="term" value="P:DNA modification"/>
    <property type="evidence" value="ECO:0007669"/>
    <property type="project" value="InterPro"/>
</dbReference>